<dbReference type="InterPro" id="IPR001034">
    <property type="entry name" value="DeoR_HTH"/>
</dbReference>
<protein>
    <submittedName>
        <fullName evidence="4">DeoR family transcriptional regulator</fullName>
    </submittedName>
</protein>
<evidence type="ECO:0000313" key="4">
    <source>
        <dbReference type="EMBL" id="MDY0885425.1"/>
    </source>
</evidence>
<proteinExistence type="predicted"/>
<organism evidence="4 5">
    <name type="scientific">Dongia soli</name>
    <dbReference type="NCBI Taxonomy" id="600628"/>
    <lineage>
        <taxon>Bacteria</taxon>
        <taxon>Pseudomonadati</taxon>
        <taxon>Pseudomonadota</taxon>
        <taxon>Alphaproteobacteria</taxon>
        <taxon>Rhodospirillales</taxon>
        <taxon>Dongiaceae</taxon>
        <taxon>Dongia</taxon>
    </lineage>
</organism>
<keyword evidence="1" id="KW-0805">Transcription regulation</keyword>
<dbReference type="Gene3D" id="1.10.10.10">
    <property type="entry name" value="Winged helix-like DNA-binding domain superfamily/Winged helix DNA-binding domain"/>
    <property type="match status" value="1"/>
</dbReference>
<dbReference type="InterPro" id="IPR036388">
    <property type="entry name" value="WH-like_DNA-bd_sf"/>
</dbReference>
<feature type="domain" description="HTH deoR-type" evidence="3">
    <location>
        <begin position="111"/>
        <end position="132"/>
    </location>
</feature>
<dbReference type="Pfam" id="PF08220">
    <property type="entry name" value="HTH_DeoR"/>
    <property type="match status" value="1"/>
</dbReference>
<sequence>MQAGGSGQPTPIALTYTIQHKRRDYYPALELNNKNQEITDWQLYFENTILEAQDTTMKRVEFYLAKAKLYEKMKGLLNAHQEKAIARMFHEGLDGFEGGMSADDHITITSASRTTARRDLQELVAKGALTRTGALRHTCYHLGLAQWHSARNVHEQNG</sequence>
<comment type="caution">
    <text evidence="4">The sequence shown here is derived from an EMBL/GenBank/DDBJ whole genome shotgun (WGS) entry which is preliminary data.</text>
</comment>
<evidence type="ECO:0000256" key="2">
    <source>
        <dbReference type="ARBA" id="ARBA00023163"/>
    </source>
</evidence>
<accession>A0ABU5EJ39</accession>
<evidence type="ECO:0000256" key="1">
    <source>
        <dbReference type="ARBA" id="ARBA00023015"/>
    </source>
</evidence>
<dbReference type="EMBL" id="JAXCLW010000010">
    <property type="protein sequence ID" value="MDY0885425.1"/>
    <property type="molecule type" value="Genomic_DNA"/>
</dbReference>
<name>A0ABU5EJ39_9PROT</name>
<reference evidence="4 5" key="1">
    <citation type="journal article" date="2016" name="Antonie Van Leeuwenhoek">
        <title>Dongia soli sp. nov., isolated from soil from Dokdo, Korea.</title>
        <authorList>
            <person name="Kim D.U."/>
            <person name="Lee H."/>
            <person name="Kim H."/>
            <person name="Kim S.G."/>
            <person name="Ka J.O."/>
        </authorList>
    </citation>
    <scope>NUCLEOTIDE SEQUENCE [LARGE SCALE GENOMIC DNA]</scope>
    <source>
        <strain evidence="4 5">D78</strain>
    </source>
</reference>
<keyword evidence="2" id="KW-0804">Transcription</keyword>
<evidence type="ECO:0000313" key="5">
    <source>
        <dbReference type="Proteomes" id="UP001279642"/>
    </source>
</evidence>
<evidence type="ECO:0000259" key="3">
    <source>
        <dbReference type="Pfam" id="PF08220"/>
    </source>
</evidence>
<gene>
    <name evidence="4" type="ORF">SMD27_21470</name>
</gene>
<dbReference type="RefSeq" id="WP_320510500.1">
    <property type="nucleotide sequence ID" value="NZ_JAXCLW010000010.1"/>
</dbReference>
<keyword evidence="5" id="KW-1185">Reference proteome</keyword>
<dbReference type="Proteomes" id="UP001279642">
    <property type="component" value="Unassembled WGS sequence"/>
</dbReference>